<name>A0A2T7CPD2_9POAL</name>
<protein>
    <recommendedName>
        <fullName evidence="4">Knottin scorpion toxin-like domain-containing protein</fullName>
    </recommendedName>
</protein>
<evidence type="ECO:0000313" key="2">
    <source>
        <dbReference type="EMBL" id="PUZ45205.1"/>
    </source>
</evidence>
<dbReference type="AlphaFoldDB" id="A0A2T7CPD2"/>
<feature type="signal peptide" evidence="1">
    <location>
        <begin position="1"/>
        <end position="26"/>
    </location>
</feature>
<evidence type="ECO:0000256" key="1">
    <source>
        <dbReference type="SAM" id="SignalP"/>
    </source>
</evidence>
<keyword evidence="1" id="KW-0732">Signal</keyword>
<gene>
    <name evidence="2" type="ORF">GQ55_8G203600</name>
</gene>
<feature type="chain" id="PRO_5015469178" description="Knottin scorpion toxin-like domain-containing protein" evidence="1">
    <location>
        <begin position="27"/>
        <end position="84"/>
    </location>
</feature>
<dbReference type="OrthoDB" id="690129at2759"/>
<proteinExistence type="predicted"/>
<keyword evidence="3" id="KW-1185">Reference proteome</keyword>
<organism evidence="2 3">
    <name type="scientific">Panicum hallii var. hallii</name>
    <dbReference type="NCBI Taxonomy" id="1504633"/>
    <lineage>
        <taxon>Eukaryota</taxon>
        <taxon>Viridiplantae</taxon>
        <taxon>Streptophyta</taxon>
        <taxon>Embryophyta</taxon>
        <taxon>Tracheophyta</taxon>
        <taxon>Spermatophyta</taxon>
        <taxon>Magnoliopsida</taxon>
        <taxon>Liliopsida</taxon>
        <taxon>Poales</taxon>
        <taxon>Poaceae</taxon>
        <taxon>PACMAD clade</taxon>
        <taxon>Panicoideae</taxon>
        <taxon>Panicodae</taxon>
        <taxon>Paniceae</taxon>
        <taxon>Panicinae</taxon>
        <taxon>Panicum</taxon>
        <taxon>Panicum sect. Panicum</taxon>
    </lineage>
</organism>
<accession>A0A2T7CPD2</accession>
<dbReference type="Gene3D" id="3.30.30.10">
    <property type="entry name" value="Knottin, scorpion toxin-like"/>
    <property type="match status" value="1"/>
</dbReference>
<dbReference type="Proteomes" id="UP000244336">
    <property type="component" value="Chromosome 8"/>
</dbReference>
<dbReference type="Gramene" id="PUZ45205">
    <property type="protein sequence ID" value="PUZ45205"/>
    <property type="gene ID" value="GQ55_8G203600"/>
</dbReference>
<reference evidence="2 3" key="1">
    <citation type="submission" date="2018-04" db="EMBL/GenBank/DDBJ databases">
        <title>WGS assembly of Panicum hallii var. hallii HAL2.</title>
        <authorList>
            <person name="Lovell J."/>
            <person name="Jenkins J."/>
            <person name="Lowry D."/>
            <person name="Mamidi S."/>
            <person name="Sreedasyam A."/>
            <person name="Weng X."/>
            <person name="Barry K."/>
            <person name="Bonette J."/>
            <person name="Campitelli B."/>
            <person name="Daum C."/>
            <person name="Gordon S."/>
            <person name="Gould B."/>
            <person name="Lipzen A."/>
            <person name="MacQueen A."/>
            <person name="Palacio-Mejia J."/>
            <person name="Plott C."/>
            <person name="Shakirov E."/>
            <person name="Shu S."/>
            <person name="Yoshinaga Y."/>
            <person name="Zane M."/>
            <person name="Rokhsar D."/>
            <person name="Grimwood J."/>
            <person name="Schmutz J."/>
            <person name="Juenger T."/>
        </authorList>
    </citation>
    <scope>NUCLEOTIDE SEQUENCE [LARGE SCALE GENOMIC DNA]</scope>
    <source>
        <strain evidence="3">cv. HAL2</strain>
    </source>
</reference>
<dbReference type="EMBL" id="CM009756">
    <property type="protein sequence ID" value="PUZ45205.1"/>
    <property type="molecule type" value="Genomic_DNA"/>
</dbReference>
<dbReference type="InterPro" id="IPR036574">
    <property type="entry name" value="Scorpion_toxin-like_sf"/>
</dbReference>
<evidence type="ECO:0008006" key="4">
    <source>
        <dbReference type="Google" id="ProtNLM"/>
    </source>
</evidence>
<sequence length="84" mass="8471">MSSNTKLAVVVGLTLASLHVASFGEAAPCGEERTGVPCTSDAMCKALCTGKEKAAGYTDGRCSLEFVVGDPSCVCSKPCAAGRP</sequence>
<evidence type="ECO:0000313" key="3">
    <source>
        <dbReference type="Proteomes" id="UP000244336"/>
    </source>
</evidence>